<accession>A0A077RBP7</accession>
<keyword evidence="1 3" id="KW-0560">Oxidoreductase</keyword>
<sequence length="508" mass="54958">MSDTNTPNFISGDSLPCIVDNASYRPSHKYAVYRTDQSSLTTRDVTHHAHSIVPADVETVIASSHAAFPAWRATPVSRRREIFLKAVSLLQSRIPEYAANTIQETVLSRGMAGFELAVLAVGHLQSAAESMTTALKSEALPTGDDGALKLVKREPYGVVLGIAPWNAAFILALRSVLYAIAAGNTAILKTSEYSPRAHLSVAQILIDAGLPKGVLNVVHVDPNHAPQVTEALIGDRRIRKVNFTGSTRVGKIIAATAAKYLKPVVLELGGKAPVLVLQDADLELAANGVLFGGYFNSNQVCMAVNNVLVHKSIAPQFEQVLRTMFDQHKEIFTAKLEQAMEDKHALRSLFTSASADRLKVLYQDAVDKGAKVIVGEPGFEGALVQPIVLSPVKEHMKIFTEETFGPVLSIVTFDNVDQAVEIANTPEYGLAASIYTKDQFKGLELADKIEAGQVHINSQPVHDDPAMPHGGWKSSGYGRFNGVEGVKEFTQTKGITLQQGHPTPFHFV</sequence>
<dbReference type="GO" id="GO:0004777">
    <property type="term" value="F:succinate-semialdehyde dehydrogenase (NAD+) activity"/>
    <property type="evidence" value="ECO:0007669"/>
    <property type="project" value="TreeGrafter"/>
</dbReference>
<dbReference type="Gene3D" id="3.40.309.10">
    <property type="entry name" value="Aldehyde Dehydrogenase, Chain A, domain 2"/>
    <property type="match status" value="1"/>
</dbReference>
<evidence type="ECO:0000313" key="5">
    <source>
        <dbReference type="EMBL" id="CDI54774.1"/>
    </source>
</evidence>
<dbReference type="PANTHER" id="PTHR43353:SF6">
    <property type="entry name" value="CYTOPLASMIC ALDEHYDE DEHYDROGENASE (EUROFUNG)"/>
    <property type="match status" value="1"/>
</dbReference>
<dbReference type="InterPro" id="IPR029510">
    <property type="entry name" value="Ald_DH_CS_GLU"/>
</dbReference>
<organism evidence="5">
    <name type="scientific">Melanopsichium pennsylvanicum 4</name>
    <dbReference type="NCBI Taxonomy" id="1398559"/>
    <lineage>
        <taxon>Eukaryota</taxon>
        <taxon>Fungi</taxon>
        <taxon>Dikarya</taxon>
        <taxon>Basidiomycota</taxon>
        <taxon>Ustilaginomycotina</taxon>
        <taxon>Ustilaginomycetes</taxon>
        <taxon>Ustilaginales</taxon>
        <taxon>Ustilaginaceae</taxon>
        <taxon>Melanopsichium</taxon>
    </lineage>
</organism>
<dbReference type="PANTHER" id="PTHR43353">
    <property type="entry name" value="SUCCINATE-SEMIALDEHYDE DEHYDROGENASE, MITOCHONDRIAL"/>
    <property type="match status" value="1"/>
</dbReference>
<dbReference type="PROSITE" id="PS00687">
    <property type="entry name" value="ALDEHYDE_DEHYDR_GLU"/>
    <property type="match status" value="1"/>
</dbReference>
<evidence type="ECO:0000259" key="4">
    <source>
        <dbReference type="Pfam" id="PF00171"/>
    </source>
</evidence>
<dbReference type="Pfam" id="PF00171">
    <property type="entry name" value="Aldedh"/>
    <property type="match status" value="1"/>
</dbReference>
<evidence type="ECO:0000256" key="1">
    <source>
        <dbReference type="ARBA" id="ARBA00023002"/>
    </source>
</evidence>
<dbReference type="EMBL" id="HG529627">
    <property type="protein sequence ID" value="CDI54774.1"/>
    <property type="molecule type" value="Genomic_DNA"/>
</dbReference>
<evidence type="ECO:0000256" key="2">
    <source>
        <dbReference type="PROSITE-ProRule" id="PRU10007"/>
    </source>
</evidence>
<feature type="active site" evidence="2">
    <location>
        <position position="267"/>
    </location>
</feature>
<dbReference type="SUPFAM" id="SSF53720">
    <property type="entry name" value="ALDH-like"/>
    <property type="match status" value="1"/>
</dbReference>
<feature type="domain" description="Aldehyde dehydrogenase" evidence="4">
    <location>
        <begin position="41"/>
        <end position="493"/>
    </location>
</feature>
<dbReference type="InterPro" id="IPR016162">
    <property type="entry name" value="Ald_DH_N"/>
</dbReference>
<dbReference type="AlphaFoldDB" id="A0A077RBP7"/>
<reference evidence="5" key="1">
    <citation type="journal article" date="2014" name="Genome Biol. Evol.">
        <title>Gene Loss Rather Than Gene Gain Is Associated with a Host Jump from Monocots to Dicots in the Smut Fungus Melanopsichium pennsylvanicum.</title>
        <authorList>
            <person name="Sharma R."/>
            <person name="Mishra B."/>
            <person name="Runge F."/>
            <person name="Thines M."/>
        </authorList>
    </citation>
    <scope>NUCLEOTIDE SEQUENCE</scope>
    <source>
        <strain evidence="5">4</strain>
    </source>
</reference>
<dbReference type="InterPro" id="IPR015590">
    <property type="entry name" value="Aldehyde_DH_dom"/>
</dbReference>
<dbReference type="GO" id="GO:0009450">
    <property type="term" value="P:gamma-aminobutyric acid catabolic process"/>
    <property type="evidence" value="ECO:0007669"/>
    <property type="project" value="TreeGrafter"/>
</dbReference>
<dbReference type="InterPro" id="IPR016163">
    <property type="entry name" value="Ald_DH_C"/>
</dbReference>
<proteinExistence type="inferred from homology"/>
<evidence type="ECO:0000256" key="3">
    <source>
        <dbReference type="RuleBase" id="RU003345"/>
    </source>
</evidence>
<name>A0A077RBP7_9BASI</name>
<protein>
    <submittedName>
        <fullName evidence="5">Related to aldehyde dehydrogenase</fullName>
    </submittedName>
</protein>
<dbReference type="CDD" id="cd07105">
    <property type="entry name" value="ALDH_SaliADH"/>
    <property type="match status" value="1"/>
</dbReference>
<comment type="similarity">
    <text evidence="3">Belongs to the aldehyde dehydrogenase family.</text>
</comment>
<dbReference type="InterPro" id="IPR016161">
    <property type="entry name" value="Ald_DH/histidinol_DH"/>
</dbReference>
<dbReference type="InterPro" id="IPR050740">
    <property type="entry name" value="Aldehyde_DH_Superfamily"/>
</dbReference>
<dbReference type="Gene3D" id="3.40.605.10">
    <property type="entry name" value="Aldehyde Dehydrogenase, Chain A, domain 1"/>
    <property type="match status" value="1"/>
</dbReference>